<evidence type="ECO:0000313" key="10">
    <source>
        <dbReference type="EMBL" id="PIR44032.1"/>
    </source>
</evidence>
<evidence type="ECO:0000256" key="4">
    <source>
        <dbReference type="ARBA" id="ARBA00022980"/>
    </source>
</evidence>
<dbReference type="AlphaFoldDB" id="A0A2H0RBW7"/>
<dbReference type="PROSITE" id="PS50889">
    <property type="entry name" value="S4"/>
    <property type="match status" value="1"/>
</dbReference>
<keyword evidence="3 7" id="KW-0694">RNA-binding</keyword>
<evidence type="ECO:0000313" key="11">
    <source>
        <dbReference type="Proteomes" id="UP000231602"/>
    </source>
</evidence>
<comment type="function">
    <text evidence="7">With S5 and S12 plays an important role in translational accuracy.</text>
</comment>
<evidence type="ECO:0000259" key="8">
    <source>
        <dbReference type="SMART" id="SM00363"/>
    </source>
</evidence>
<dbReference type="Pfam" id="PF01479">
    <property type="entry name" value="S4"/>
    <property type="match status" value="1"/>
</dbReference>
<dbReference type="GO" id="GO:0019843">
    <property type="term" value="F:rRNA binding"/>
    <property type="evidence" value="ECO:0007669"/>
    <property type="project" value="UniProtKB-UniRule"/>
</dbReference>
<dbReference type="SUPFAM" id="SSF55174">
    <property type="entry name" value="Alpha-L RNA-binding motif"/>
    <property type="match status" value="1"/>
</dbReference>
<evidence type="ECO:0000256" key="6">
    <source>
        <dbReference type="ARBA" id="ARBA00035254"/>
    </source>
</evidence>
<protein>
    <recommendedName>
        <fullName evidence="6 7">Small ribosomal subunit protein uS4</fullName>
    </recommendedName>
</protein>
<dbReference type="GO" id="GO:0003735">
    <property type="term" value="F:structural constituent of ribosome"/>
    <property type="evidence" value="ECO:0007669"/>
    <property type="project" value="InterPro"/>
</dbReference>
<dbReference type="CDD" id="cd00165">
    <property type="entry name" value="S4"/>
    <property type="match status" value="1"/>
</dbReference>
<dbReference type="GO" id="GO:0015935">
    <property type="term" value="C:small ribosomal subunit"/>
    <property type="evidence" value="ECO:0007669"/>
    <property type="project" value="InterPro"/>
</dbReference>
<name>A0A2H0RBW7_9BACT</name>
<dbReference type="PANTHER" id="PTHR11831:SF4">
    <property type="entry name" value="SMALL RIBOSOMAL SUBUNIT PROTEIN US4M"/>
    <property type="match status" value="1"/>
</dbReference>
<dbReference type="GO" id="GO:0042274">
    <property type="term" value="P:ribosomal small subunit biogenesis"/>
    <property type="evidence" value="ECO:0007669"/>
    <property type="project" value="TreeGrafter"/>
</dbReference>
<dbReference type="SMART" id="SM00363">
    <property type="entry name" value="S4"/>
    <property type="match status" value="1"/>
</dbReference>
<comment type="similarity">
    <text evidence="1 7">Belongs to the universal ribosomal protein uS4 family.</text>
</comment>
<dbReference type="InterPro" id="IPR001912">
    <property type="entry name" value="Ribosomal_uS4_N"/>
</dbReference>
<dbReference type="InterPro" id="IPR036986">
    <property type="entry name" value="S4_RNA-bd_sf"/>
</dbReference>
<feature type="domain" description="RNA-binding S4" evidence="8">
    <location>
        <begin position="96"/>
        <end position="159"/>
    </location>
</feature>
<dbReference type="Proteomes" id="UP000231602">
    <property type="component" value="Unassembled WGS sequence"/>
</dbReference>
<dbReference type="HAMAP" id="MF_01306_B">
    <property type="entry name" value="Ribosomal_uS4_B"/>
    <property type="match status" value="1"/>
</dbReference>
<dbReference type="InterPro" id="IPR022801">
    <property type="entry name" value="Ribosomal_uS4"/>
</dbReference>
<comment type="function">
    <text evidence="7">One of the primary rRNA binding proteins, it binds directly to 16S rRNA where it nucleates assembly of the body of the 30S subunit.</text>
</comment>
<dbReference type="InterPro" id="IPR005709">
    <property type="entry name" value="Ribosomal_uS4_bac-type"/>
</dbReference>
<dbReference type="EMBL" id="PCXV01000033">
    <property type="protein sequence ID" value="PIR44032.1"/>
    <property type="molecule type" value="Genomic_DNA"/>
</dbReference>
<keyword evidence="4 7" id="KW-0689">Ribosomal protein</keyword>
<proteinExistence type="inferred from homology"/>
<comment type="caution">
    <text evidence="10">The sequence shown here is derived from an EMBL/GenBank/DDBJ whole genome shotgun (WGS) entry which is preliminary data.</text>
</comment>
<dbReference type="PANTHER" id="PTHR11831">
    <property type="entry name" value="30S 40S RIBOSOMAL PROTEIN"/>
    <property type="match status" value="1"/>
</dbReference>
<evidence type="ECO:0000256" key="5">
    <source>
        <dbReference type="ARBA" id="ARBA00023274"/>
    </source>
</evidence>
<comment type="subunit">
    <text evidence="7">Part of the 30S ribosomal subunit. Contacts protein S5. The interaction surface between S4 and S5 is involved in control of translational fidelity.</text>
</comment>
<dbReference type="SMART" id="SM01390">
    <property type="entry name" value="Ribosomal_S4"/>
    <property type="match status" value="1"/>
</dbReference>
<dbReference type="Gene3D" id="3.10.290.10">
    <property type="entry name" value="RNA-binding S4 domain"/>
    <property type="match status" value="1"/>
</dbReference>
<evidence type="ECO:0000256" key="2">
    <source>
        <dbReference type="ARBA" id="ARBA00022730"/>
    </source>
</evidence>
<accession>A0A2H0RBW7</accession>
<evidence type="ECO:0000256" key="3">
    <source>
        <dbReference type="ARBA" id="ARBA00022884"/>
    </source>
</evidence>
<dbReference type="Pfam" id="PF00163">
    <property type="entry name" value="Ribosomal_S4"/>
    <property type="match status" value="1"/>
</dbReference>
<dbReference type="FunFam" id="3.10.290.10:FF:000001">
    <property type="entry name" value="30S ribosomal protein S4"/>
    <property type="match status" value="1"/>
</dbReference>
<dbReference type="NCBIfam" id="NF003717">
    <property type="entry name" value="PRK05327.1"/>
    <property type="match status" value="1"/>
</dbReference>
<keyword evidence="5 7" id="KW-0687">Ribonucleoprotein</keyword>
<evidence type="ECO:0000256" key="1">
    <source>
        <dbReference type="ARBA" id="ARBA00007465"/>
    </source>
</evidence>
<dbReference type="GO" id="GO:0006412">
    <property type="term" value="P:translation"/>
    <property type="evidence" value="ECO:0007669"/>
    <property type="project" value="UniProtKB-UniRule"/>
</dbReference>
<dbReference type="NCBIfam" id="TIGR01017">
    <property type="entry name" value="rpsD_bact"/>
    <property type="match status" value="1"/>
</dbReference>
<dbReference type="Gene3D" id="1.10.1050.10">
    <property type="entry name" value="Ribosomal Protein S4 Delta 41, Chain A, domain 1"/>
    <property type="match status" value="1"/>
</dbReference>
<gene>
    <name evidence="7" type="primary">rpsD</name>
    <name evidence="10" type="ORF">COV23_02040</name>
</gene>
<keyword evidence="2 7" id="KW-0699">rRNA-binding</keyword>
<feature type="domain" description="Small ribosomal subunit protein uS4 N-terminal" evidence="9">
    <location>
        <begin position="3"/>
        <end position="95"/>
    </location>
</feature>
<evidence type="ECO:0000259" key="9">
    <source>
        <dbReference type="SMART" id="SM01390"/>
    </source>
</evidence>
<dbReference type="InterPro" id="IPR002942">
    <property type="entry name" value="S4_RNA-bd"/>
</dbReference>
<sequence>MFKSKEKKERALGVRLGLKAERCNSPKCAMVRRPNRPGIHGGKRKKQVSEFGQQLAEKQKIVISYGLKEAQMRGVFQKALKKKESVSDTIISLLEGRLDNVVYRLGFAPSRICARQYVSHGHLLVNGRKVTIPSYQVKVGNIIKIRPESANKLIFKNVPENIKTLEAPTWLSIDKDKIEGTIRSLPYGVEIPFDINLVVDFYSK</sequence>
<reference evidence="10 11" key="1">
    <citation type="submission" date="2017-09" db="EMBL/GenBank/DDBJ databases">
        <title>Depth-based differentiation of microbial function through sediment-hosted aquifers and enrichment of novel symbionts in the deep terrestrial subsurface.</title>
        <authorList>
            <person name="Probst A.J."/>
            <person name="Ladd B."/>
            <person name="Jarett J.K."/>
            <person name="Geller-Mcgrath D.E."/>
            <person name="Sieber C.M."/>
            <person name="Emerson J.B."/>
            <person name="Anantharaman K."/>
            <person name="Thomas B.C."/>
            <person name="Malmstrom R."/>
            <person name="Stieglmeier M."/>
            <person name="Klingl A."/>
            <person name="Woyke T."/>
            <person name="Ryan C.M."/>
            <person name="Banfield J.F."/>
        </authorList>
    </citation>
    <scope>NUCLEOTIDE SEQUENCE [LARGE SCALE GENOMIC DNA]</scope>
    <source>
        <strain evidence="10">CG10_big_fil_rev_8_21_14_0_10_31_9</strain>
    </source>
</reference>
<evidence type="ECO:0000256" key="7">
    <source>
        <dbReference type="HAMAP-Rule" id="MF_01306"/>
    </source>
</evidence>
<organism evidence="10 11">
    <name type="scientific">Candidatus Wolfebacteria bacterium CG10_big_fil_rev_8_21_14_0_10_31_9</name>
    <dbReference type="NCBI Taxonomy" id="1975070"/>
    <lineage>
        <taxon>Bacteria</taxon>
        <taxon>Candidatus Wolfeibacteriota</taxon>
    </lineage>
</organism>